<dbReference type="EMBL" id="DXCH01000211">
    <property type="protein sequence ID" value="HIZ07807.1"/>
    <property type="molecule type" value="Genomic_DNA"/>
</dbReference>
<dbReference type="Proteomes" id="UP000824024">
    <property type="component" value="Unassembled WGS sequence"/>
</dbReference>
<feature type="transmembrane region" description="Helical" evidence="14">
    <location>
        <begin position="503"/>
        <end position="527"/>
    </location>
</feature>
<evidence type="ECO:0000256" key="1">
    <source>
        <dbReference type="ARBA" id="ARBA00000085"/>
    </source>
</evidence>
<name>A0A9D2D387_9FIRM</name>
<feature type="transmembrane region" description="Helical" evidence="14">
    <location>
        <begin position="473"/>
        <end position="497"/>
    </location>
</feature>
<keyword evidence="7 14" id="KW-0812">Transmembrane</keyword>
<evidence type="ECO:0000313" key="17">
    <source>
        <dbReference type="Proteomes" id="UP000824024"/>
    </source>
</evidence>
<evidence type="ECO:0000256" key="4">
    <source>
        <dbReference type="ARBA" id="ARBA00022475"/>
    </source>
</evidence>
<accession>A0A9D2D387</accession>
<evidence type="ECO:0000256" key="5">
    <source>
        <dbReference type="ARBA" id="ARBA00022553"/>
    </source>
</evidence>
<keyword evidence="13 14" id="KW-0472">Membrane</keyword>
<reference evidence="16" key="1">
    <citation type="journal article" date="2021" name="PeerJ">
        <title>Extensive microbial diversity within the chicken gut microbiome revealed by metagenomics and culture.</title>
        <authorList>
            <person name="Gilroy R."/>
            <person name="Ravi A."/>
            <person name="Getino M."/>
            <person name="Pursley I."/>
            <person name="Horton D.L."/>
            <person name="Alikhan N.F."/>
            <person name="Baker D."/>
            <person name="Gharbi K."/>
            <person name="Hall N."/>
            <person name="Watson M."/>
            <person name="Adriaenssens E.M."/>
            <person name="Foster-Nyarko E."/>
            <person name="Jarju S."/>
            <person name="Secka A."/>
            <person name="Antonio M."/>
            <person name="Oren A."/>
            <person name="Chaudhuri R.R."/>
            <person name="La Ragione R."/>
            <person name="Hildebrand F."/>
            <person name="Pallen M.J."/>
        </authorList>
    </citation>
    <scope>NUCLEOTIDE SEQUENCE</scope>
    <source>
        <strain evidence="16">CHK192-9172</strain>
    </source>
</reference>
<dbReference type="Pfam" id="PF00512">
    <property type="entry name" value="HisKA"/>
    <property type="match status" value="1"/>
</dbReference>
<evidence type="ECO:0000256" key="10">
    <source>
        <dbReference type="ARBA" id="ARBA00022840"/>
    </source>
</evidence>
<feature type="transmembrane region" description="Helical" evidence="14">
    <location>
        <begin position="12"/>
        <end position="35"/>
    </location>
</feature>
<evidence type="ECO:0000256" key="8">
    <source>
        <dbReference type="ARBA" id="ARBA00022741"/>
    </source>
</evidence>
<keyword evidence="9 16" id="KW-0418">Kinase</keyword>
<dbReference type="Gene3D" id="3.30.565.10">
    <property type="entry name" value="Histidine kinase-like ATPase, C-terminal domain"/>
    <property type="match status" value="1"/>
</dbReference>
<proteinExistence type="predicted"/>
<sequence>MKGKKFFNTLAAKILVIALMLAATAGLVLGIFFLARPLNSGVRIGDALKGFSYEQTTAFGEKLAMDAINGVSEKDESLLFEKQGEYDGKQTVDITQLNAGIGCKSKNPATTYTLADLASMYNEGSQYEDFSGLFEDDGETDASYIEAQINDYGGGEVFYKDSQGNLYGSDYTLREFQDLDISMYMYRLTLDGDVVDIQQVEHVSLDDPTEIGINEVVIRLMLEEAGVDREMLDALDYSALDPSFAELYVRGRQYETKLPQSGETLGEYALQNPDKENLSGLYNSLLEAEARVGEYVNGLSGDSHTTGGRISWYYYESFSGNVQTNNPAWEGLDFETLTDRLVGGEGPALFGVYNTADWTEIYPEKSEGTVDYSSAGTGIVYGLKNYAGDAYGNGKWIVAMSDDAIDYMDYNTQQDMSDYESYRTLVLPGLIMTIGSSILWIVCFVISIIQAGRRDNTKTRYASLFAREMPIEVLLVIDIILWVIIGVIFGGIGSTYYPLFSTWQIVFLTIAALCFVGLFLWQLLTVICKGKSGNLLKNSIIRGIVRKGKGFARKAYENRKATGRIAICYVIFIVLTLICLGFCVFPIGPIMLIALWILTLILLLKKGIQHQKVKDGIHEIAGGNLDYQIDVSDLTGGHMDMANDMNNVREGMRNAIQEQMKSERLKTDLITNVSHDIKTPLTSIINYVDILKREDIQDEKIRGYIDILDRKSQRLKHLTEDLVEASKISSGNIQLNIEEINLKQLLKQTNGEFEEKFQNKDLTLVCTLPENQMLIRADGRRMWRVIENLYNNAAKYAMPHTRVYVDGAFKGGKVVVSIKNISEYPLNFSAEELMERFVRGDVSRSTEGSGLGLEIARNLTLMQNGTFDIYLDGDLFKVTITFDAI</sequence>
<evidence type="ECO:0000256" key="14">
    <source>
        <dbReference type="SAM" id="Phobius"/>
    </source>
</evidence>
<dbReference type="AlphaFoldDB" id="A0A9D2D387"/>
<dbReference type="GO" id="GO:0005886">
    <property type="term" value="C:plasma membrane"/>
    <property type="evidence" value="ECO:0007669"/>
    <property type="project" value="UniProtKB-SubCell"/>
</dbReference>
<dbReference type="InterPro" id="IPR050398">
    <property type="entry name" value="HssS/ArlS-like"/>
</dbReference>
<dbReference type="InterPro" id="IPR036890">
    <property type="entry name" value="HATPase_C_sf"/>
</dbReference>
<keyword evidence="4" id="KW-1003">Cell membrane</keyword>
<dbReference type="EC" id="2.7.13.3" evidence="3"/>
<comment type="catalytic activity">
    <reaction evidence="1">
        <text>ATP + protein L-histidine = ADP + protein N-phospho-L-histidine.</text>
        <dbReference type="EC" id="2.7.13.3"/>
    </reaction>
</comment>
<keyword evidence="10" id="KW-0067">ATP-binding</keyword>
<comment type="caution">
    <text evidence="16">The sequence shown here is derived from an EMBL/GenBank/DDBJ whole genome shotgun (WGS) entry which is preliminary data.</text>
</comment>
<dbReference type="GO" id="GO:0000155">
    <property type="term" value="F:phosphorelay sensor kinase activity"/>
    <property type="evidence" value="ECO:0007669"/>
    <property type="project" value="InterPro"/>
</dbReference>
<evidence type="ECO:0000313" key="16">
    <source>
        <dbReference type="EMBL" id="HIZ07807.1"/>
    </source>
</evidence>
<dbReference type="InterPro" id="IPR005467">
    <property type="entry name" value="His_kinase_dom"/>
</dbReference>
<feature type="transmembrane region" description="Helical" evidence="14">
    <location>
        <begin position="425"/>
        <end position="452"/>
    </location>
</feature>
<dbReference type="SUPFAM" id="SSF47384">
    <property type="entry name" value="Homodimeric domain of signal transducing histidine kinase"/>
    <property type="match status" value="1"/>
</dbReference>
<evidence type="ECO:0000256" key="2">
    <source>
        <dbReference type="ARBA" id="ARBA00004651"/>
    </source>
</evidence>
<dbReference type="InterPro" id="IPR036097">
    <property type="entry name" value="HisK_dim/P_sf"/>
</dbReference>
<dbReference type="InterPro" id="IPR003594">
    <property type="entry name" value="HATPase_dom"/>
</dbReference>
<dbReference type="Pfam" id="PF02518">
    <property type="entry name" value="HATPase_c"/>
    <property type="match status" value="1"/>
</dbReference>
<dbReference type="SMART" id="SM00388">
    <property type="entry name" value="HisKA"/>
    <property type="match status" value="1"/>
</dbReference>
<gene>
    <name evidence="16" type="ORF">IAA08_07730</name>
</gene>
<keyword evidence="5" id="KW-0597">Phosphoprotein</keyword>
<dbReference type="SMART" id="SM00387">
    <property type="entry name" value="HATPase_c"/>
    <property type="match status" value="1"/>
</dbReference>
<dbReference type="Gene3D" id="1.10.287.130">
    <property type="match status" value="1"/>
</dbReference>
<dbReference type="PANTHER" id="PTHR45528">
    <property type="entry name" value="SENSOR HISTIDINE KINASE CPXA"/>
    <property type="match status" value="1"/>
</dbReference>
<keyword evidence="8" id="KW-0547">Nucleotide-binding</keyword>
<evidence type="ECO:0000256" key="9">
    <source>
        <dbReference type="ARBA" id="ARBA00022777"/>
    </source>
</evidence>
<evidence type="ECO:0000256" key="13">
    <source>
        <dbReference type="ARBA" id="ARBA00023136"/>
    </source>
</evidence>
<dbReference type="GO" id="GO:0005524">
    <property type="term" value="F:ATP binding"/>
    <property type="evidence" value="ECO:0007669"/>
    <property type="project" value="UniProtKB-KW"/>
</dbReference>
<dbReference type="SUPFAM" id="SSF55874">
    <property type="entry name" value="ATPase domain of HSP90 chaperone/DNA topoisomerase II/histidine kinase"/>
    <property type="match status" value="1"/>
</dbReference>
<protein>
    <recommendedName>
        <fullName evidence="3">histidine kinase</fullName>
        <ecNumber evidence="3">2.7.13.3</ecNumber>
    </recommendedName>
</protein>
<reference evidence="16" key="2">
    <citation type="submission" date="2021-04" db="EMBL/GenBank/DDBJ databases">
        <authorList>
            <person name="Gilroy R."/>
        </authorList>
    </citation>
    <scope>NUCLEOTIDE SEQUENCE</scope>
    <source>
        <strain evidence="16">CHK192-9172</strain>
    </source>
</reference>
<evidence type="ECO:0000256" key="7">
    <source>
        <dbReference type="ARBA" id="ARBA00022692"/>
    </source>
</evidence>
<evidence type="ECO:0000256" key="12">
    <source>
        <dbReference type="ARBA" id="ARBA00023012"/>
    </source>
</evidence>
<feature type="domain" description="Histidine kinase" evidence="15">
    <location>
        <begin position="672"/>
        <end position="885"/>
    </location>
</feature>
<keyword evidence="6" id="KW-0808">Transferase</keyword>
<keyword evidence="11 14" id="KW-1133">Transmembrane helix</keyword>
<evidence type="ECO:0000256" key="3">
    <source>
        <dbReference type="ARBA" id="ARBA00012438"/>
    </source>
</evidence>
<evidence type="ECO:0000259" key="15">
    <source>
        <dbReference type="PROSITE" id="PS50109"/>
    </source>
</evidence>
<dbReference type="CDD" id="cd00082">
    <property type="entry name" value="HisKA"/>
    <property type="match status" value="1"/>
</dbReference>
<organism evidence="16 17">
    <name type="scientific">Candidatus Eubacterium avistercoris</name>
    <dbReference type="NCBI Taxonomy" id="2838567"/>
    <lineage>
        <taxon>Bacteria</taxon>
        <taxon>Bacillati</taxon>
        <taxon>Bacillota</taxon>
        <taxon>Clostridia</taxon>
        <taxon>Eubacteriales</taxon>
        <taxon>Eubacteriaceae</taxon>
        <taxon>Eubacterium</taxon>
    </lineage>
</organism>
<comment type="subcellular location">
    <subcellularLocation>
        <location evidence="2">Cell membrane</location>
        <topology evidence="2">Multi-pass membrane protein</topology>
    </subcellularLocation>
</comment>
<feature type="transmembrane region" description="Helical" evidence="14">
    <location>
        <begin position="561"/>
        <end position="578"/>
    </location>
</feature>
<evidence type="ECO:0000256" key="11">
    <source>
        <dbReference type="ARBA" id="ARBA00022989"/>
    </source>
</evidence>
<dbReference type="PANTHER" id="PTHR45528:SF1">
    <property type="entry name" value="SENSOR HISTIDINE KINASE CPXA"/>
    <property type="match status" value="1"/>
</dbReference>
<dbReference type="InterPro" id="IPR003661">
    <property type="entry name" value="HisK_dim/P_dom"/>
</dbReference>
<keyword evidence="12" id="KW-0902">Two-component regulatory system</keyword>
<evidence type="ECO:0000256" key="6">
    <source>
        <dbReference type="ARBA" id="ARBA00022679"/>
    </source>
</evidence>
<dbReference type="PROSITE" id="PS50109">
    <property type="entry name" value="HIS_KIN"/>
    <property type="match status" value="1"/>
</dbReference>